<evidence type="ECO:0000313" key="1">
    <source>
        <dbReference type="EMBL" id="BAF54862.1"/>
    </source>
</evidence>
<protein>
    <submittedName>
        <fullName evidence="1">Uncharacterized protein</fullName>
    </submittedName>
</protein>
<reference evidence="1" key="1">
    <citation type="journal article" date="2007" name="Microbiology">
        <title>Comparative analysis of the Corynebacterium glutamicum group and complete genome sequence of strain R.</title>
        <authorList>
            <person name="Yukawa H."/>
            <person name="Omumasaba C.A."/>
            <person name="Nonaka H."/>
            <person name="Kos P."/>
            <person name="Okai N."/>
            <person name="Suzuki N."/>
            <person name="Suda M."/>
            <person name="Tsuge Y."/>
            <person name="Watanabe J."/>
            <person name="Ikeda Y."/>
            <person name="Vertes A.A."/>
            <person name="Inui M."/>
        </authorList>
    </citation>
    <scope>NUCLEOTIDE SEQUENCE</scope>
    <source>
        <strain evidence="1">R</strain>
    </source>
</reference>
<gene>
    <name evidence="1" type="ordered locus">cgR_1867</name>
</gene>
<accession>A0AB72VBU6</accession>
<dbReference type="Proteomes" id="UP000006698">
    <property type="component" value="Chromosome"/>
</dbReference>
<dbReference type="AlphaFoldDB" id="A0AB72VBU6"/>
<proteinExistence type="predicted"/>
<dbReference type="KEGG" id="cgt:cgR_1867"/>
<name>A0AB72VBU6_CORGB</name>
<sequence length="78" mass="8315">MPADTTAIVTVSAAKTTPADRIMMILRTPDHAFIGDEVDIATQILGDLQMPLTPKRLEHLAVAILGCELEDVSLETAG</sequence>
<organism evidence="1">
    <name type="scientific">Corynebacterium glutamicum (strain R)</name>
    <dbReference type="NCBI Taxonomy" id="340322"/>
    <lineage>
        <taxon>Bacteria</taxon>
        <taxon>Bacillati</taxon>
        <taxon>Actinomycetota</taxon>
        <taxon>Actinomycetes</taxon>
        <taxon>Mycobacteriales</taxon>
        <taxon>Corynebacteriaceae</taxon>
        <taxon>Corynebacterium</taxon>
    </lineage>
</organism>
<dbReference type="EMBL" id="AP009044">
    <property type="protein sequence ID" value="BAF54862.1"/>
    <property type="molecule type" value="Genomic_DNA"/>
</dbReference>